<dbReference type="EMBL" id="BJVJ01000017">
    <property type="protein sequence ID" value="GEL23278.1"/>
    <property type="molecule type" value="Genomic_DNA"/>
</dbReference>
<feature type="transmembrane region" description="Helical" evidence="1">
    <location>
        <begin position="199"/>
        <end position="223"/>
    </location>
</feature>
<reference evidence="2 3" key="1">
    <citation type="submission" date="2019-07" db="EMBL/GenBank/DDBJ databases">
        <title>Whole genome shotgun sequence of Pseudonocardia sulfidoxydans NBRC 16205.</title>
        <authorList>
            <person name="Hosoyama A."/>
            <person name="Uohara A."/>
            <person name="Ohji S."/>
            <person name="Ichikawa N."/>
        </authorList>
    </citation>
    <scope>NUCLEOTIDE SEQUENCE [LARGE SCALE GENOMIC DNA]</scope>
    <source>
        <strain evidence="2 3">NBRC 16205</strain>
    </source>
</reference>
<dbReference type="Proteomes" id="UP000321685">
    <property type="component" value="Unassembled WGS sequence"/>
</dbReference>
<feature type="transmembrane region" description="Helical" evidence="1">
    <location>
        <begin position="111"/>
        <end position="131"/>
    </location>
</feature>
<evidence type="ECO:0008006" key="4">
    <source>
        <dbReference type="Google" id="ProtNLM"/>
    </source>
</evidence>
<feature type="transmembrane region" description="Helical" evidence="1">
    <location>
        <begin position="263"/>
        <end position="285"/>
    </location>
</feature>
<name>A0A511DJR6_9PSEU</name>
<keyword evidence="1" id="KW-1133">Transmembrane helix</keyword>
<dbReference type="RefSeq" id="WP_147106060.1">
    <property type="nucleotide sequence ID" value="NZ_BJVJ01000017.1"/>
</dbReference>
<proteinExistence type="predicted"/>
<evidence type="ECO:0000313" key="3">
    <source>
        <dbReference type="Proteomes" id="UP000321685"/>
    </source>
</evidence>
<comment type="caution">
    <text evidence="2">The sequence shown here is derived from an EMBL/GenBank/DDBJ whole genome shotgun (WGS) entry which is preliminary data.</text>
</comment>
<feature type="transmembrane region" description="Helical" evidence="1">
    <location>
        <begin position="170"/>
        <end position="193"/>
    </location>
</feature>
<keyword evidence="1" id="KW-0472">Membrane</keyword>
<sequence>MTALAVVAAVVAAVCFAVGGILQHRAVAAEVVPGPSARSTGAARLGAEGFAALLRCPGWLLGLGLAGAGATLHALALVVAPVSVIQPVGVLAVPIAVLLAARATGTRPSAAVGAAVGLAVGGVAGFVALAAGSAVSGAADPTMLAIAGAGVGIVVLGLAAVAARAGSPIVRCLACAAGGATAFGLVSALVRALAERVAAGAAVLDVAGLAGAIAVALLAGGWLVQQAFAAGPAELVVATLTVVDPVVAVGLGIALLGEGAATGLPTALAMAGCAVVAAVGVLALARHHPDALRRREQARAVDHDDRLVRS</sequence>
<evidence type="ECO:0000256" key="1">
    <source>
        <dbReference type="SAM" id="Phobius"/>
    </source>
</evidence>
<keyword evidence="3" id="KW-1185">Reference proteome</keyword>
<dbReference type="PANTHER" id="PTHR40761">
    <property type="entry name" value="CONSERVED INTEGRAL MEMBRANE ALANINE VALINE AND LEUCINE RICH PROTEIN-RELATED"/>
    <property type="match status" value="1"/>
</dbReference>
<gene>
    <name evidence="2" type="ORF">PSU4_22320</name>
</gene>
<dbReference type="AlphaFoldDB" id="A0A511DJR6"/>
<keyword evidence="1" id="KW-0812">Transmembrane</keyword>
<feature type="transmembrane region" description="Helical" evidence="1">
    <location>
        <begin position="143"/>
        <end position="163"/>
    </location>
</feature>
<protein>
    <recommendedName>
        <fullName evidence="4">Integral membrane protein</fullName>
    </recommendedName>
</protein>
<evidence type="ECO:0000313" key="2">
    <source>
        <dbReference type="EMBL" id="GEL23278.1"/>
    </source>
</evidence>
<organism evidence="2 3">
    <name type="scientific">Pseudonocardia sulfidoxydans NBRC 16205</name>
    <dbReference type="NCBI Taxonomy" id="1223511"/>
    <lineage>
        <taxon>Bacteria</taxon>
        <taxon>Bacillati</taxon>
        <taxon>Actinomycetota</taxon>
        <taxon>Actinomycetes</taxon>
        <taxon>Pseudonocardiales</taxon>
        <taxon>Pseudonocardiaceae</taxon>
        <taxon>Pseudonocardia</taxon>
    </lineage>
</organism>
<dbReference type="PANTHER" id="PTHR40761:SF1">
    <property type="entry name" value="CONSERVED INTEGRAL MEMBRANE ALANINE VALINE AND LEUCINE RICH PROTEIN-RELATED"/>
    <property type="match status" value="1"/>
</dbReference>
<accession>A0A511DJR6</accession>
<feature type="transmembrane region" description="Helical" evidence="1">
    <location>
        <begin position="235"/>
        <end position="257"/>
    </location>
</feature>
<feature type="transmembrane region" description="Helical" evidence="1">
    <location>
        <begin position="74"/>
        <end position="99"/>
    </location>
</feature>